<dbReference type="Pfam" id="PF13871">
    <property type="entry name" value="Helicase_C_4"/>
    <property type="match status" value="1"/>
</dbReference>
<keyword evidence="4" id="KW-0863">Zinc-finger</keyword>
<feature type="compositionally biased region" description="Polar residues" evidence="9">
    <location>
        <begin position="1031"/>
        <end position="1048"/>
    </location>
</feature>
<evidence type="ECO:0000256" key="7">
    <source>
        <dbReference type="ARBA" id="ARBA00023163"/>
    </source>
</evidence>
<dbReference type="RefSeq" id="XP_030837816.1">
    <property type="nucleotide sequence ID" value="XM_030981956.1"/>
</dbReference>
<organism evidence="11 12">
    <name type="scientific">Strongylocentrotus purpuratus</name>
    <name type="common">Purple sea urchin</name>
    <dbReference type="NCBI Taxonomy" id="7668"/>
    <lineage>
        <taxon>Eukaryota</taxon>
        <taxon>Metazoa</taxon>
        <taxon>Echinodermata</taxon>
        <taxon>Eleutherozoa</taxon>
        <taxon>Echinozoa</taxon>
        <taxon>Echinoidea</taxon>
        <taxon>Euechinoidea</taxon>
        <taxon>Echinacea</taxon>
        <taxon>Camarodonta</taxon>
        <taxon>Echinidea</taxon>
        <taxon>Strongylocentrotidae</taxon>
        <taxon>Strongylocentrotus</taxon>
    </lineage>
</organism>
<dbReference type="OrthoDB" id="421838at2759"/>
<evidence type="ECO:0000313" key="12">
    <source>
        <dbReference type="Proteomes" id="UP000007110"/>
    </source>
</evidence>
<dbReference type="GO" id="GO:0006281">
    <property type="term" value="P:DNA repair"/>
    <property type="evidence" value="ECO:0007669"/>
    <property type="project" value="UniProtKB-KW"/>
</dbReference>
<keyword evidence="5" id="KW-0862">Zinc</keyword>
<keyword evidence="12" id="KW-1185">Reference proteome</keyword>
<feature type="region of interest" description="Disordered" evidence="9">
    <location>
        <begin position="1027"/>
        <end position="1048"/>
    </location>
</feature>
<dbReference type="InterPro" id="IPR027417">
    <property type="entry name" value="P-loop_NTPase"/>
</dbReference>
<dbReference type="InterPro" id="IPR026741">
    <property type="entry name" value="SNO"/>
</dbReference>
<dbReference type="GO" id="GO:0008270">
    <property type="term" value="F:zinc ion binding"/>
    <property type="evidence" value="ECO:0007669"/>
    <property type="project" value="UniProtKB-KW"/>
</dbReference>
<dbReference type="PANTHER" id="PTHR12706:SF33">
    <property type="entry name" value="PROTEIN WITH HELICASE_C DOMAIN"/>
    <property type="match status" value="1"/>
</dbReference>
<feature type="domain" description="UBZ4-type" evidence="10">
    <location>
        <begin position="1196"/>
        <end position="1223"/>
    </location>
</feature>
<keyword evidence="2" id="KW-0479">Metal-binding</keyword>
<reference evidence="12" key="1">
    <citation type="submission" date="2015-02" db="EMBL/GenBank/DDBJ databases">
        <title>Genome sequencing for Strongylocentrotus purpuratus.</title>
        <authorList>
            <person name="Murali S."/>
            <person name="Liu Y."/>
            <person name="Vee V."/>
            <person name="English A."/>
            <person name="Wang M."/>
            <person name="Skinner E."/>
            <person name="Han Y."/>
            <person name="Muzny D.M."/>
            <person name="Worley K.C."/>
            <person name="Gibbs R.A."/>
        </authorList>
    </citation>
    <scope>NUCLEOTIDE SEQUENCE</scope>
</reference>
<feature type="region of interest" description="Disordered" evidence="9">
    <location>
        <begin position="1093"/>
        <end position="1168"/>
    </location>
</feature>
<dbReference type="InterPro" id="IPR006642">
    <property type="entry name" value="Rad18_UBZ4"/>
</dbReference>
<dbReference type="Pfam" id="PF25373">
    <property type="entry name" value="SBNO"/>
    <property type="match status" value="1"/>
</dbReference>
<dbReference type="Proteomes" id="UP000007110">
    <property type="component" value="Unassembled WGS sequence"/>
</dbReference>
<keyword evidence="6" id="KW-0805">Transcription regulation</keyword>
<proteinExistence type="inferred from homology"/>
<name>A0A7M7NPW0_STRPU</name>
<evidence type="ECO:0000313" key="11">
    <source>
        <dbReference type="EnsemblMetazoa" id="XP_030837816"/>
    </source>
</evidence>
<dbReference type="GeneID" id="591290"/>
<dbReference type="AlphaFoldDB" id="A0A7M7NPW0"/>
<evidence type="ECO:0000256" key="1">
    <source>
        <dbReference type="ARBA" id="ARBA00006992"/>
    </source>
</evidence>
<dbReference type="GO" id="GO:0005634">
    <property type="term" value="C:nucleus"/>
    <property type="evidence" value="ECO:0000318"/>
    <property type="project" value="GO_Central"/>
</dbReference>
<feature type="compositionally biased region" description="Polar residues" evidence="9">
    <location>
        <begin position="1154"/>
        <end position="1164"/>
    </location>
</feature>
<evidence type="ECO:0000256" key="4">
    <source>
        <dbReference type="ARBA" id="ARBA00022771"/>
    </source>
</evidence>
<dbReference type="GO" id="GO:0031490">
    <property type="term" value="F:chromatin DNA binding"/>
    <property type="evidence" value="ECO:0000318"/>
    <property type="project" value="GO_Central"/>
</dbReference>
<dbReference type="SMART" id="SM00734">
    <property type="entry name" value="ZnF_Rad18"/>
    <property type="match status" value="1"/>
</dbReference>
<reference evidence="11" key="2">
    <citation type="submission" date="2021-01" db="UniProtKB">
        <authorList>
            <consortium name="EnsemblMetazoa"/>
        </authorList>
    </citation>
    <scope>IDENTIFICATION</scope>
</reference>
<comment type="similarity">
    <text evidence="1">Belongs to the SBNO family.</text>
</comment>
<dbReference type="FunFam" id="3.40.50.300:FF:000342">
    <property type="entry name" value="Protein strawberry notch homolog 2"/>
    <property type="match status" value="1"/>
</dbReference>
<dbReference type="EnsemblMetazoa" id="XM_030981956">
    <property type="protein sequence ID" value="XP_030837816"/>
    <property type="gene ID" value="LOC591290"/>
</dbReference>
<evidence type="ECO:0000256" key="6">
    <source>
        <dbReference type="ARBA" id="ARBA00023015"/>
    </source>
</evidence>
<dbReference type="InParanoid" id="A0A7M7NPW0"/>
<protein>
    <recommendedName>
        <fullName evidence="10">UBZ4-type domain-containing protein</fullName>
    </recommendedName>
</protein>
<dbReference type="InterPro" id="IPR057332">
    <property type="entry name" value="SBNO_a/b_dom"/>
</dbReference>
<dbReference type="Gene3D" id="3.40.50.300">
    <property type="entry name" value="P-loop containing nucleotide triphosphate hydrolases"/>
    <property type="match status" value="1"/>
</dbReference>
<keyword evidence="7" id="KW-0804">Transcription</keyword>
<dbReference type="PANTHER" id="PTHR12706">
    <property type="entry name" value="STRAWBERRY NOTCH-RELATED"/>
    <property type="match status" value="1"/>
</dbReference>
<dbReference type="KEGG" id="spu:591290"/>
<evidence type="ECO:0000256" key="2">
    <source>
        <dbReference type="ARBA" id="ARBA00022723"/>
    </source>
</evidence>
<keyword evidence="3" id="KW-0227">DNA damage</keyword>
<evidence type="ECO:0000256" key="8">
    <source>
        <dbReference type="ARBA" id="ARBA00023204"/>
    </source>
</evidence>
<keyword evidence="8" id="KW-0234">DNA repair</keyword>
<accession>A0A7M7NPW0</accession>
<dbReference type="SUPFAM" id="SSF52540">
    <property type="entry name" value="P-loop containing nucleoside triphosphate hydrolases"/>
    <property type="match status" value="2"/>
</dbReference>
<evidence type="ECO:0000259" key="10">
    <source>
        <dbReference type="SMART" id="SM00734"/>
    </source>
</evidence>
<dbReference type="InterPro" id="IPR026937">
    <property type="entry name" value="SBNO_Helicase_C_dom"/>
</dbReference>
<evidence type="ECO:0000256" key="3">
    <source>
        <dbReference type="ARBA" id="ARBA00022763"/>
    </source>
</evidence>
<dbReference type="Gene3D" id="3.30.160.60">
    <property type="entry name" value="Classic Zinc Finger"/>
    <property type="match status" value="1"/>
</dbReference>
<evidence type="ECO:0000256" key="5">
    <source>
        <dbReference type="ARBA" id="ARBA00022833"/>
    </source>
</evidence>
<dbReference type="OMA" id="DGFYCSK"/>
<dbReference type="GO" id="GO:0042393">
    <property type="term" value="F:histone binding"/>
    <property type="evidence" value="ECO:0000318"/>
    <property type="project" value="GO_Central"/>
</dbReference>
<dbReference type="GO" id="GO:0006355">
    <property type="term" value="P:regulation of DNA-templated transcription"/>
    <property type="evidence" value="ECO:0000318"/>
    <property type="project" value="GO_Central"/>
</dbReference>
<dbReference type="InterPro" id="IPR039187">
    <property type="entry name" value="SNO_AAA"/>
</dbReference>
<evidence type="ECO:0000256" key="9">
    <source>
        <dbReference type="SAM" id="MobiDB-lite"/>
    </source>
</evidence>
<sequence>MAYNGELMARLGYAPPQASGREGGAAVDTTDQELKRMSEETVQEAVSEEVFSGYQATTVTPGAIKHPGNIVEAASLSAVPLPEATYKLASSIPNSIIKGGKLSNLQLEGIQYACQRHQKILANGCRAGFFMGDAAGVGKGRQISGIILDNYVRGRRKHIWFSISSDLKVDAQRDVNDLGCHIKIIEGCQHLDRETRAFGLSASMKEGVVFSTYATLVSSVQKGVIGRQSRLKQLIEWCGGDQFDGCLIFDECHKAKHFIPGKEKNSTKIAMAVTSIQRLLPKARVVYCSATGVTDVKNMAFMERLGLWGEGASFKTFEHFLDTITRKGLGAAEMLAMEMKASGMYVSRGLSFQEAEFETVETSLTEEQVKMYDMTTHVWAEVQRSLEVALGRTNTAPGRIWSMFWSCHQRFFKQLCLGVKVPTIVQEAKTSLAEGKCVVIGLQTTGEASLESEMTKYDTTLPGFVSVAREILNRFIQQHFPTSIVHPTGLEPEVDEWCSQAKELLLGFVKKIDMPNSPLDDIIDQLGGPSCVAEMTGRKGRVVRVDPGGSAVQYVLRSGEAGDVDSLNVQERNHFMNGHKLVAIISDAASTGISLHADTRVPNQRRRVHLTIELPWSADKAVQQMGRSHRSNESSGPLYKLLTTNLGGERRFASAVARRLQSLGALTQGDRRAATGADLTQFNFDTPYGRSALRTMYQAISKRELVGGVPLNLMTKGLVEFSSFNDHMRDCLVQMGVASLIDTSLVIQDKDQSGVGKFLNRILGLTVARQNMIFTYFFGSLQAAIAAARKEGKYNEGLVDIMASSIEMVGSPRVMFTDAKTSTPVSHVSLEVDRGMSWEGAIKRADNFQGKHDGFYRSKREQFGGYMYLLATKKQNSTHFYKICRPNTGVSGFDEDFSELLLRYQPVCREDAEVPWKDYYERSKDHCIHGPRCKNASICRVGARLYQLDLICGGTLTLMTSLECTLQHHAGRLQLSKTESSMRVVRVQLSNGKRVIGVRYPSILIPVAEEDLKEKRVLEKVQNKLGIGPSAVSSPSNHQASSAPDLSSVSKVIVTEDESPVQPKFVSKAMTPAPTLTSYFKVKEQPAVTKGTNPKTIEVIIDDDGQRDNSGKKRKHVDAVSDASSSESTQGDPGPKEFAAPSGKKPLQDIKNGSVLTPGSSLITSPPVKKCKRQPSILNSFQKAGESKVEKKVEKKVVCPICAKELPLGTMNKDLNKHIDTCLAAQ</sequence>
<dbReference type="Pfam" id="PF13872">
    <property type="entry name" value="AAA_34"/>
    <property type="match status" value="1"/>
</dbReference>